<evidence type="ECO:0000256" key="10">
    <source>
        <dbReference type="ARBA" id="ARBA00022691"/>
    </source>
</evidence>
<dbReference type="RefSeq" id="WP_116519085.1">
    <property type="nucleotide sequence ID" value="NZ_JACCEX010000004.1"/>
</dbReference>
<keyword evidence="11 15" id="KW-0819">tRNA processing</keyword>
<dbReference type="SUPFAM" id="SSF75217">
    <property type="entry name" value="alpha/beta knot"/>
    <property type="match status" value="1"/>
</dbReference>
<dbReference type="NCBIfam" id="NF000648">
    <property type="entry name" value="PRK00026.1"/>
    <property type="match status" value="1"/>
</dbReference>
<comment type="catalytic activity">
    <reaction evidence="14 15">
        <text>guanosine(37) in tRNA + S-adenosyl-L-methionine = N(1)-methylguanosine(37) in tRNA + S-adenosyl-L-homocysteine + H(+)</text>
        <dbReference type="Rhea" id="RHEA:36899"/>
        <dbReference type="Rhea" id="RHEA-COMP:10145"/>
        <dbReference type="Rhea" id="RHEA-COMP:10147"/>
        <dbReference type="ChEBI" id="CHEBI:15378"/>
        <dbReference type="ChEBI" id="CHEBI:57856"/>
        <dbReference type="ChEBI" id="CHEBI:59789"/>
        <dbReference type="ChEBI" id="CHEBI:73542"/>
        <dbReference type="ChEBI" id="CHEBI:74269"/>
        <dbReference type="EC" id="2.1.1.228"/>
    </reaction>
</comment>
<evidence type="ECO:0000256" key="6">
    <source>
        <dbReference type="ARBA" id="ARBA00014679"/>
    </source>
</evidence>
<sequence length="278" mass="30657">MRFDVISLFPELFSAVRDHGVTGRAHKQGLWSLRVWNPRDFTHDVHRTVDDRPYGGGPGMVMMAQPLEEAVQAAQADRAAWVNRVAQQDCGTETDRAGRAAYTAQPSGGGAPVWLMSPTGRRFDQRMAQELSEGQGAVLICGRYEGVDQRFIERCVTHEVSMGDFVLSGGEIPALAIMDSAVRLLPGALNDRESAQQDSFHDMLTGLLDSPHYTRPEVYQGESVPAELLSGHHANIALWRRRQSLALTQARRPDLIEAARRAGRLSKADEAFLASLKP</sequence>
<dbReference type="InterPro" id="IPR029028">
    <property type="entry name" value="Alpha/beta_knot_MTases"/>
</dbReference>
<reference evidence="18 19" key="1">
    <citation type="submission" date="2018-04" db="EMBL/GenBank/DDBJ databases">
        <title>Genomic Encyclopedia of Type Strains, Phase IV (KMG-IV): sequencing the most valuable type-strain genomes for metagenomic binning, comparative biology and taxonomic classification.</title>
        <authorList>
            <person name="Goeker M."/>
        </authorList>
    </citation>
    <scope>NUCLEOTIDE SEQUENCE [LARGE SCALE GENOMIC DNA]</scope>
    <source>
        <strain evidence="18 19">DSM 10065</strain>
    </source>
</reference>
<dbReference type="GO" id="GO:0052906">
    <property type="term" value="F:tRNA (guanine(37)-N1)-methyltransferase activity"/>
    <property type="evidence" value="ECO:0007669"/>
    <property type="project" value="UniProtKB-UniRule"/>
</dbReference>
<evidence type="ECO:0000256" key="5">
    <source>
        <dbReference type="ARBA" id="ARBA00012807"/>
    </source>
</evidence>
<dbReference type="PANTHER" id="PTHR46417:SF1">
    <property type="entry name" value="TRNA (GUANINE-N(1)-)-METHYLTRANSFERASE"/>
    <property type="match status" value="1"/>
</dbReference>
<evidence type="ECO:0000256" key="15">
    <source>
        <dbReference type="HAMAP-Rule" id="MF_00605"/>
    </source>
</evidence>
<evidence type="ECO:0000256" key="14">
    <source>
        <dbReference type="ARBA" id="ARBA00047783"/>
    </source>
</evidence>
<keyword evidence="8 15" id="KW-0489">Methyltransferase</keyword>
<evidence type="ECO:0000256" key="12">
    <source>
        <dbReference type="ARBA" id="ARBA00029736"/>
    </source>
</evidence>
<evidence type="ECO:0000259" key="17">
    <source>
        <dbReference type="Pfam" id="PF01746"/>
    </source>
</evidence>
<keyword evidence="7 15" id="KW-0963">Cytoplasm</keyword>
<dbReference type="GO" id="GO:0002939">
    <property type="term" value="P:tRNA N1-guanine methylation"/>
    <property type="evidence" value="ECO:0007669"/>
    <property type="project" value="TreeGrafter"/>
</dbReference>
<dbReference type="EMBL" id="QEKO01000004">
    <property type="protein sequence ID" value="PVY61454.1"/>
    <property type="molecule type" value="Genomic_DNA"/>
</dbReference>
<dbReference type="EC" id="2.1.1.228" evidence="5 15"/>
<accession>A0A2U1CKE9</accession>
<keyword evidence="9 15" id="KW-0808">Transferase</keyword>
<feature type="binding site" evidence="15 16">
    <location>
        <position position="142"/>
    </location>
    <ligand>
        <name>S-adenosyl-L-methionine</name>
        <dbReference type="ChEBI" id="CHEBI:59789"/>
    </ligand>
</feature>
<name>A0A2U1CKE9_9BURK</name>
<evidence type="ECO:0000256" key="7">
    <source>
        <dbReference type="ARBA" id="ARBA00022490"/>
    </source>
</evidence>
<evidence type="ECO:0000256" key="4">
    <source>
        <dbReference type="ARBA" id="ARBA00011738"/>
    </source>
</evidence>
<dbReference type="Proteomes" id="UP000246145">
    <property type="component" value="Unassembled WGS sequence"/>
</dbReference>
<evidence type="ECO:0000256" key="13">
    <source>
        <dbReference type="ARBA" id="ARBA00033392"/>
    </source>
</evidence>
<gene>
    <name evidence="15" type="primary">trmD</name>
    <name evidence="18" type="ORF">C7440_3007</name>
</gene>
<keyword evidence="10 15" id="KW-0949">S-adenosyl-L-methionine</keyword>
<organism evidence="18 19">
    <name type="scientific">Pusillimonas noertemannii</name>
    <dbReference type="NCBI Taxonomy" id="305977"/>
    <lineage>
        <taxon>Bacteria</taxon>
        <taxon>Pseudomonadati</taxon>
        <taxon>Pseudomonadota</taxon>
        <taxon>Betaproteobacteria</taxon>
        <taxon>Burkholderiales</taxon>
        <taxon>Alcaligenaceae</taxon>
        <taxon>Pusillimonas</taxon>
    </lineage>
</organism>
<comment type="caution">
    <text evidence="18">The sequence shown here is derived from an EMBL/GenBank/DDBJ whole genome shotgun (WGS) entry which is preliminary data.</text>
</comment>
<evidence type="ECO:0000256" key="2">
    <source>
        <dbReference type="ARBA" id="ARBA00004496"/>
    </source>
</evidence>
<dbReference type="InterPro" id="IPR023148">
    <property type="entry name" value="tRNA_m1G_MeTrfase_C_sf"/>
</dbReference>
<evidence type="ECO:0000256" key="11">
    <source>
        <dbReference type="ARBA" id="ARBA00022694"/>
    </source>
</evidence>
<evidence type="ECO:0000256" key="1">
    <source>
        <dbReference type="ARBA" id="ARBA00002634"/>
    </source>
</evidence>
<dbReference type="Gene3D" id="1.10.1270.20">
    <property type="entry name" value="tRNA(m1g37)methyltransferase, domain 2"/>
    <property type="match status" value="1"/>
</dbReference>
<feature type="domain" description="tRNA methyltransferase TRMD/TRM10-type" evidence="17">
    <location>
        <begin position="1"/>
        <end position="257"/>
    </location>
</feature>
<dbReference type="GO" id="GO:0005829">
    <property type="term" value="C:cytosol"/>
    <property type="evidence" value="ECO:0007669"/>
    <property type="project" value="TreeGrafter"/>
</dbReference>
<protein>
    <recommendedName>
        <fullName evidence="6 15">tRNA (guanine-N(1)-)-methyltransferase</fullName>
        <ecNumber evidence="5 15">2.1.1.228</ecNumber>
    </recommendedName>
    <alternativeName>
        <fullName evidence="12 15">M1G-methyltransferase</fullName>
    </alternativeName>
    <alternativeName>
        <fullName evidence="13 15">tRNA [GM37] methyltransferase</fullName>
    </alternativeName>
</protein>
<proteinExistence type="inferred from homology"/>
<evidence type="ECO:0000313" key="19">
    <source>
        <dbReference type="Proteomes" id="UP000246145"/>
    </source>
</evidence>
<evidence type="ECO:0000256" key="8">
    <source>
        <dbReference type="ARBA" id="ARBA00022603"/>
    </source>
</evidence>
<comment type="function">
    <text evidence="1 15">Specifically methylates guanosine-37 in various tRNAs.</text>
</comment>
<dbReference type="InterPro" id="IPR016009">
    <property type="entry name" value="tRNA_MeTrfase_TRMD/TRM10"/>
</dbReference>
<comment type="similarity">
    <text evidence="3 15">Belongs to the RNA methyltransferase TrmD family.</text>
</comment>
<keyword evidence="19" id="KW-1185">Reference proteome</keyword>
<dbReference type="STRING" id="1231391.GCA_000308195_02281"/>
<evidence type="ECO:0000313" key="18">
    <source>
        <dbReference type="EMBL" id="PVY61454.1"/>
    </source>
</evidence>
<feature type="binding site" evidence="15 16">
    <location>
        <begin position="162"/>
        <end position="167"/>
    </location>
    <ligand>
        <name>S-adenosyl-L-methionine</name>
        <dbReference type="ChEBI" id="CHEBI:59789"/>
    </ligand>
</feature>
<dbReference type="Pfam" id="PF01746">
    <property type="entry name" value="tRNA_m1G_MT"/>
    <property type="match status" value="1"/>
</dbReference>
<dbReference type="PANTHER" id="PTHR46417">
    <property type="entry name" value="TRNA (GUANINE-N(1)-)-METHYLTRANSFERASE"/>
    <property type="match status" value="1"/>
</dbReference>
<dbReference type="OrthoDB" id="9807416at2"/>
<dbReference type="HAMAP" id="MF_00605">
    <property type="entry name" value="TrmD"/>
    <property type="match status" value="1"/>
</dbReference>
<dbReference type="PIRSF" id="PIRSF000386">
    <property type="entry name" value="tRNA_mtase"/>
    <property type="match status" value="1"/>
</dbReference>
<evidence type="ECO:0000256" key="3">
    <source>
        <dbReference type="ARBA" id="ARBA00007630"/>
    </source>
</evidence>
<comment type="subunit">
    <text evidence="4 15">Homodimer.</text>
</comment>
<dbReference type="InterPro" id="IPR002649">
    <property type="entry name" value="tRNA_m1G_MeTrfase_TrmD"/>
</dbReference>
<dbReference type="Gene3D" id="3.40.1280.10">
    <property type="match status" value="1"/>
</dbReference>
<comment type="subcellular location">
    <subcellularLocation>
        <location evidence="2 15">Cytoplasm</location>
    </subcellularLocation>
</comment>
<dbReference type="InterPro" id="IPR029026">
    <property type="entry name" value="tRNA_m1G_MTases_N"/>
</dbReference>
<evidence type="ECO:0000256" key="9">
    <source>
        <dbReference type="ARBA" id="ARBA00022679"/>
    </source>
</evidence>
<dbReference type="AlphaFoldDB" id="A0A2U1CKE9"/>
<dbReference type="CDD" id="cd18080">
    <property type="entry name" value="TrmD-like"/>
    <property type="match status" value="1"/>
</dbReference>
<evidence type="ECO:0000256" key="16">
    <source>
        <dbReference type="PIRSR" id="PIRSR000386-1"/>
    </source>
</evidence>